<dbReference type="eggNOG" id="ENOG5032S9B">
    <property type="taxonomic scope" value="Bacteria"/>
</dbReference>
<gene>
    <name evidence="1" type="ORF">VHA_002351</name>
</gene>
<dbReference type="AlphaFoldDB" id="D0I914"/>
<evidence type="ECO:0000313" key="2">
    <source>
        <dbReference type="Proteomes" id="UP000003604"/>
    </source>
</evidence>
<accession>D0I914</accession>
<reference evidence="1 2" key="1">
    <citation type="submission" date="2009-10" db="EMBL/GenBank/DDBJ databases">
        <authorList>
            <consortium name="Los Alamos National Laboratory (LANL)"/>
            <consortium name="National Microbial Pathogen Data Resource (NMPDR)"/>
            <person name="Saunders E.H."/>
            <person name="Munk A.C."/>
            <person name="Tapia R."/>
            <person name="Green L."/>
            <person name="Rogers Y."/>
            <person name="Detter J.C."/>
            <person name="Bruce D."/>
            <person name="Brettin T.S."/>
            <person name="Colwell R.R."/>
            <person name="Huq A."/>
            <person name="Grim C.J."/>
            <person name="Hasan N.A."/>
            <person name="Bartels D."/>
            <person name="Vonstein V."/>
        </authorList>
    </citation>
    <scope>NUCLEOTIDE SEQUENCE [LARGE SCALE GENOMIC DNA]</scope>
    <source>
        <strain evidence="1 2">CIP 101886</strain>
    </source>
</reference>
<dbReference type="EMBL" id="ADAQ01000012">
    <property type="protein sequence ID" value="EEY71929.1"/>
    <property type="molecule type" value="Genomic_DNA"/>
</dbReference>
<keyword evidence="2" id="KW-1185">Reference proteome</keyword>
<dbReference type="Pfam" id="PF12261">
    <property type="entry name" value="T_hemolysin"/>
    <property type="match status" value="1"/>
</dbReference>
<dbReference type="Proteomes" id="UP000003604">
    <property type="component" value="Unassembled WGS sequence"/>
</dbReference>
<proteinExistence type="predicted"/>
<name>D0I914_GRIHO</name>
<dbReference type="InterPro" id="IPR022050">
    <property type="entry name" value="T_hemolysin"/>
</dbReference>
<protein>
    <submittedName>
        <fullName evidence="1">Hemolysin delta-VPH</fullName>
    </submittedName>
</protein>
<comment type="caution">
    <text evidence="1">The sequence shown here is derived from an EMBL/GenBank/DDBJ whole genome shotgun (WGS) entry which is preliminary data.</text>
</comment>
<organism evidence="1 2">
    <name type="scientific">Grimontia hollisae CIP 101886</name>
    <dbReference type="NCBI Taxonomy" id="675812"/>
    <lineage>
        <taxon>Bacteria</taxon>
        <taxon>Pseudomonadati</taxon>
        <taxon>Pseudomonadota</taxon>
        <taxon>Gammaproteobacteria</taxon>
        <taxon>Vibrionales</taxon>
        <taxon>Vibrionaceae</taxon>
        <taxon>Grimontia</taxon>
    </lineage>
</organism>
<evidence type="ECO:0000313" key="1">
    <source>
        <dbReference type="EMBL" id="EEY71929.1"/>
    </source>
</evidence>
<sequence length="199" mass="21705">MGEHHPLREHVEHYVRERYALAFDATLLVFMPTFACILDSDGALLSVCGFRTADSGPLFLEQYLDSPAETVLSQQFGTVIPRDAVIEFGQLASFSRGVSLTLFAHLSQYLVSCGYQWGIFTATGPLQALMHRFGLQPVTLQRADACRVENAASLWGSYYSFLPHVSAGNLVGGATQLSRLLNQSAAVPGQRRKNGGTHG</sequence>